<feature type="compositionally biased region" description="Basic and acidic residues" evidence="1">
    <location>
        <begin position="1"/>
        <end position="10"/>
    </location>
</feature>
<name>A0A8H4QWG2_9HELO</name>
<accession>A0A8H4QWG2</accession>
<sequence length="118" mass="13476">MRKREREASRPYHQFVYQMSKERERIQDESTSGEGAGQSNRGVNKGKPVAVWVADPFQESGLHSTFMNSPNRNYEPREGHRKSAAFLQTPPKTVVFFYPVHKIAKPPIANLVCSRRCG</sequence>
<evidence type="ECO:0000256" key="1">
    <source>
        <dbReference type="SAM" id="MobiDB-lite"/>
    </source>
</evidence>
<dbReference type="Proteomes" id="UP000566819">
    <property type="component" value="Unassembled WGS sequence"/>
</dbReference>
<feature type="region of interest" description="Disordered" evidence="1">
    <location>
        <begin position="1"/>
        <end position="45"/>
    </location>
</feature>
<proteinExistence type="predicted"/>
<dbReference type="OrthoDB" id="5401786at2759"/>
<feature type="region of interest" description="Disordered" evidence="1">
    <location>
        <begin position="62"/>
        <end position="85"/>
    </location>
</feature>
<feature type="compositionally biased region" description="Polar residues" evidence="1">
    <location>
        <begin position="29"/>
        <end position="42"/>
    </location>
</feature>
<evidence type="ECO:0000313" key="3">
    <source>
        <dbReference type="Proteomes" id="UP000566819"/>
    </source>
</evidence>
<reference evidence="2 3" key="1">
    <citation type="submission" date="2020-03" db="EMBL/GenBank/DDBJ databases">
        <title>Draft Genome Sequence of Cudoniella acicularis.</title>
        <authorList>
            <person name="Buettner E."/>
            <person name="Kellner H."/>
        </authorList>
    </citation>
    <scope>NUCLEOTIDE SEQUENCE [LARGE SCALE GENOMIC DNA]</scope>
    <source>
        <strain evidence="2 3">DSM 108380</strain>
    </source>
</reference>
<dbReference type="EMBL" id="JAAMPI010002149">
    <property type="protein sequence ID" value="KAF4618051.1"/>
    <property type="molecule type" value="Genomic_DNA"/>
</dbReference>
<comment type="caution">
    <text evidence="2">The sequence shown here is derived from an EMBL/GenBank/DDBJ whole genome shotgun (WGS) entry which is preliminary data.</text>
</comment>
<keyword evidence="3" id="KW-1185">Reference proteome</keyword>
<evidence type="ECO:0000313" key="2">
    <source>
        <dbReference type="EMBL" id="KAF4618051.1"/>
    </source>
</evidence>
<dbReference type="AlphaFoldDB" id="A0A8H4QWG2"/>
<organism evidence="2 3">
    <name type="scientific">Cudoniella acicularis</name>
    <dbReference type="NCBI Taxonomy" id="354080"/>
    <lineage>
        <taxon>Eukaryota</taxon>
        <taxon>Fungi</taxon>
        <taxon>Dikarya</taxon>
        <taxon>Ascomycota</taxon>
        <taxon>Pezizomycotina</taxon>
        <taxon>Leotiomycetes</taxon>
        <taxon>Helotiales</taxon>
        <taxon>Tricladiaceae</taxon>
        <taxon>Cudoniella</taxon>
    </lineage>
</organism>
<gene>
    <name evidence="2" type="ORF">G7Y89_g14997</name>
</gene>
<protein>
    <submittedName>
        <fullName evidence="2">Uncharacterized protein</fullName>
    </submittedName>
</protein>
<feature type="compositionally biased region" description="Polar residues" evidence="1">
    <location>
        <begin position="62"/>
        <end position="72"/>
    </location>
</feature>